<accession>A0A4S8R0F4</accession>
<dbReference type="AlphaFoldDB" id="A0A4S8R0F4"/>
<gene>
    <name evidence="1" type="ORF">BGAL_0170g00020</name>
</gene>
<reference evidence="1 2" key="1">
    <citation type="submission" date="2017-12" db="EMBL/GenBank/DDBJ databases">
        <title>Comparative genomics of Botrytis spp.</title>
        <authorList>
            <person name="Valero-Jimenez C.A."/>
            <person name="Tapia P."/>
            <person name="Veloso J."/>
            <person name="Silva-Moreno E."/>
            <person name="Staats M."/>
            <person name="Valdes J.H."/>
            <person name="Van Kan J.A.L."/>
        </authorList>
    </citation>
    <scope>NUCLEOTIDE SEQUENCE [LARGE SCALE GENOMIC DNA]</scope>
    <source>
        <strain evidence="1 2">MUCL435</strain>
    </source>
</reference>
<keyword evidence="2" id="KW-1185">Reference proteome</keyword>
<protein>
    <submittedName>
        <fullName evidence="1">Uncharacterized protein</fullName>
    </submittedName>
</protein>
<evidence type="ECO:0000313" key="2">
    <source>
        <dbReference type="Proteomes" id="UP000308671"/>
    </source>
</evidence>
<sequence length="105" mass="11547">MSCRLAPDTVQYQLVHNLHFGLEYSMEWNGTDVVLFKMKNLPRRPLLDATSEVTESTACFDQELFQCHVSLNGAASFSALLSLLLFILSAGTTANPPLCGHASML</sequence>
<name>A0A4S8R0F4_9HELO</name>
<proteinExistence type="predicted"/>
<evidence type="ECO:0000313" key="1">
    <source>
        <dbReference type="EMBL" id="THV49972.1"/>
    </source>
</evidence>
<comment type="caution">
    <text evidence="1">The sequence shown here is derived from an EMBL/GenBank/DDBJ whole genome shotgun (WGS) entry which is preliminary data.</text>
</comment>
<organism evidence="1 2">
    <name type="scientific">Botrytis galanthina</name>
    <dbReference type="NCBI Taxonomy" id="278940"/>
    <lineage>
        <taxon>Eukaryota</taxon>
        <taxon>Fungi</taxon>
        <taxon>Dikarya</taxon>
        <taxon>Ascomycota</taxon>
        <taxon>Pezizomycotina</taxon>
        <taxon>Leotiomycetes</taxon>
        <taxon>Helotiales</taxon>
        <taxon>Sclerotiniaceae</taxon>
        <taxon>Botrytis</taxon>
    </lineage>
</organism>
<dbReference type="Proteomes" id="UP000308671">
    <property type="component" value="Unassembled WGS sequence"/>
</dbReference>
<dbReference type="EMBL" id="PQXL01000170">
    <property type="protein sequence ID" value="THV49972.1"/>
    <property type="molecule type" value="Genomic_DNA"/>
</dbReference>